<evidence type="ECO:0000313" key="2">
    <source>
        <dbReference type="EMBL" id="SMA38132.1"/>
    </source>
</evidence>
<evidence type="ECO:0000313" key="3">
    <source>
        <dbReference type="Proteomes" id="UP000196573"/>
    </source>
</evidence>
<feature type="region of interest" description="Disordered" evidence="1">
    <location>
        <begin position="519"/>
        <end position="660"/>
    </location>
</feature>
<accession>A0A1X7AG71</accession>
<reference evidence="2 3" key="1">
    <citation type="submission" date="2017-03" db="EMBL/GenBank/DDBJ databases">
        <authorList>
            <person name="Afonso C.L."/>
            <person name="Miller P.J."/>
            <person name="Scott M.A."/>
            <person name="Spackman E."/>
            <person name="Goraichik I."/>
            <person name="Dimitrov K.M."/>
            <person name="Suarez D.L."/>
            <person name="Swayne D.E."/>
        </authorList>
    </citation>
    <scope>NUCLEOTIDE SEQUENCE [LARGE SCALE GENOMIC DNA]</scope>
    <source>
        <strain evidence="2">SB41UT1</strain>
    </source>
</reference>
<evidence type="ECO:0000256" key="1">
    <source>
        <dbReference type="SAM" id="MobiDB-lite"/>
    </source>
</evidence>
<dbReference type="EMBL" id="FWPT01000002">
    <property type="protein sequence ID" value="SMA38132.1"/>
    <property type="molecule type" value="Genomic_DNA"/>
</dbReference>
<gene>
    <name evidence="2" type="ORF">EHSB41UT_00836</name>
</gene>
<dbReference type="AlphaFoldDB" id="A0A1X7AG71"/>
<protein>
    <submittedName>
        <fullName evidence="2">Uncharacterized protein</fullName>
    </submittedName>
</protein>
<proteinExistence type="predicted"/>
<name>A0A1X7AG71_9GAMM</name>
<sequence length="985" mass="109117">MRIRLSKVFRGEYPGRVLLPLWLLAAAIVCAPVMADQPSSEAMIELSDEQLHQALDEALPQPSEDDLLTDTPDVSAPPVVQLEQIYQDLQIRDVDSVRRNFISSLPADKQLSFRDSAYGWGVWAADQLKQEALAGGAALSMMALSAYGRTTLQSLLNNKAGPFLQNYGLLASDLGVDALTSQSWEDLALRSALSVVAWAGQERMGTVPAYLMRYVFSHAWLLKETWPDISRQLQPGISGVRKFTCLNSNLCEAVTLYYHIPDHNYSPDTGQPWLSLEFPWRLHTPVASNDLEEELLNLRRWAREEGVERVHIYPDMDNGQLKLWARYWKGGRSSRLYNIPGHYGVGSRSIWWTTLLQKKQIDSSGRQVINPLHVDILAEVVAALTGSRVLPVYISGDDPISAGDMLFAVSSGESGGVVVDSHYHQSFELPDLYLDTSTLFDDITRRALKSLNGYRTPVPARGLWKLGAGVLRSTAYRSAFEWGTRRLASRMQEHPESKDKCSPKDLKRMRRQLMQANFDSGGAASSDAEESSASSEPSAKQSNESLTSSSHSSDGEPSSGSVQSSAATLSSTKAQSVMVSRDGASEIDSVSESSQSRQSSDHREAASKHSSAKKVSVDNEAPGSSGDDDSSEPDDSDKTSESATTSVVSQPEASPELVVSGAHKTRRIVVMGRDREGNRAFMKQLAGTLPARKGAAADPNAPDFIRRKYEPTAVEGIDEPVEFVEILVGDTGDQAEDIVDMKHGRLLKALRKADNLIWCADIRTYKPASNTDSFTDDEAFKDFVKEQEAAQSLEHKIFEHVATMGREVKKPLMVALTHAGDDKTYATINFPKVPNEPVPDEQGLDVFRRHRLYSLAAAQYQKHEKMLGSDGVILVADGRQDEEKLHYRALAIEKGLRNEITKELEAAYKQKLKDRTAFYDKQRISHTDRTAAILMLRKEYEDGLKAALTPEALEAAMNEKPATWWQAAVERLKVEFKEKPQAETE</sequence>
<organism evidence="2 3">
    <name type="scientific">Parendozoicomonas haliclonae</name>
    <dbReference type="NCBI Taxonomy" id="1960125"/>
    <lineage>
        <taxon>Bacteria</taxon>
        <taxon>Pseudomonadati</taxon>
        <taxon>Pseudomonadota</taxon>
        <taxon>Gammaproteobacteria</taxon>
        <taxon>Oceanospirillales</taxon>
        <taxon>Endozoicomonadaceae</taxon>
        <taxon>Parendozoicomonas</taxon>
    </lineage>
</organism>
<feature type="compositionally biased region" description="Low complexity" evidence="1">
    <location>
        <begin position="586"/>
        <end position="598"/>
    </location>
</feature>
<dbReference type="Proteomes" id="UP000196573">
    <property type="component" value="Unassembled WGS sequence"/>
</dbReference>
<feature type="compositionally biased region" description="Acidic residues" evidence="1">
    <location>
        <begin position="626"/>
        <end position="635"/>
    </location>
</feature>
<feature type="compositionally biased region" description="Low complexity" evidence="1">
    <location>
        <begin position="519"/>
        <end position="571"/>
    </location>
</feature>
<feature type="compositionally biased region" description="Polar residues" evidence="1">
    <location>
        <begin position="643"/>
        <end position="652"/>
    </location>
</feature>
<keyword evidence="3" id="KW-1185">Reference proteome</keyword>